<keyword evidence="2" id="KW-0418">Kinase</keyword>
<comment type="caution">
    <text evidence="2">The sequence shown here is derived from an EMBL/GenBank/DDBJ whole genome shotgun (WGS) entry which is preliminary data.</text>
</comment>
<dbReference type="CDD" id="cd01918">
    <property type="entry name" value="HprK_C"/>
    <property type="match status" value="1"/>
</dbReference>
<dbReference type="Gene3D" id="3.40.50.300">
    <property type="entry name" value="P-loop containing nucleotide triphosphate hydrolases"/>
    <property type="match status" value="1"/>
</dbReference>
<keyword evidence="2" id="KW-0808">Transferase</keyword>
<feature type="domain" description="HPr kinase/phosphorylase C-terminal" evidence="1">
    <location>
        <begin position="3"/>
        <end position="122"/>
    </location>
</feature>
<protein>
    <submittedName>
        <fullName evidence="2">HPr kinase/phosphorylase</fullName>
    </submittedName>
</protein>
<evidence type="ECO:0000313" key="2">
    <source>
        <dbReference type="EMBL" id="MFD2265349.1"/>
    </source>
</evidence>
<sequence length="143" mass="15034">MSEPFRLHATCVALGDVGVLLRGPSGSGKSDLALRLIDGGAELVGDDQVMVMGGDGLLTANPHHNIAGQLEVRGLGILTIPHRPIVVIQLVVHLGGDQIERLPDPQYEEIQGVRVPSIRLNAFEASAPAKVRLAAGRLAGDSR</sequence>
<dbReference type="SUPFAM" id="SSF53795">
    <property type="entry name" value="PEP carboxykinase-like"/>
    <property type="match status" value="1"/>
</dbReference>
<keyword evidence="3" id="KW-1185">Reference proteome</keyword>
<dbReference type="InterPro" id="IPR011104">
    <property type="entry name" value="Hpr_kin/Pase_C"/>
</dbReference>
<accession>A0ABW5DZY0</accession>
<name>A0ABW5DZY0_9PROT</name>
<dbReference type="GO" id="GO:0016301">
    <property type="term" value="F:kinase activity"/>
    <property type="evidence" value="ECO:0007669"/>
    <property type="project" value="UniProtKB-KW"/>
</dbReference>
<evidence type="ECO:0000259" key="1">
    <source>
        <dbReference type="Pfam" id="PF07475"/>
    </source>
</evidence>
<dbReference type="EMBL" id="JBHUIP010000016">
    <property type="protein sequence ID" value="MFD2265349.1"/>
    <property type="molecule type" value="Genomic_DNA"/>
</dbReference>
<proteinExistence type="predicted"/>
<dbReference type="Pfam" id="PF07475">
    <property type="entry name" value="Hpr_kinase_C"/>
    <property type="match status" value="1"/>
</dbReference>
<dbReference type="InterPro" id="IPR027417">
    <property type="entry name" value="P-loop_NTPase"/>
</dbReference>
<dbReference type="PANTHER" id="PTHR30305:SF1">
    <property type="entry name" value="HPR KINASE_PHOSPHORYLASE"/>
    <property type="match status" value="1"/>
</dbReference>
<gene>
    <name evidence="2" type="ORF">ACFSM5_20765</name>
</gene>
<dbReference type="Proteomes" id="UP001597295">
    <property type="component" value="Unassembled WGS sequence"/>
</dbReference>
<reference evidence="3" key="1">
    <citation type="journal article" date="2019" name="Int. J. Syst. Evol. Microbiol.">
        <title>The Global Catalogue of Microorganisms (GCM) 10K type strain sequencing project: providing services to taxonomists for standard genome sequencing and annotation.</title>
        <authorList>
            <consortium name="The Broad Institute Genomics Platform"/>
            <consortium name="The Broad Institute Genome Sequencing Center for Infectious Disease"/>
            <person name="Wu L."/>
            <person name="Ma J."/>
        </authorList>
    </citation>
    <scope>NUCLEOTIDE SEQUENCE [LARGE SCALE GENOMIC DNA]</scope>
    <source>
        <strain evidence="3">CGMCC 1.19062</strain>
    </source>
</reference>
<dbReference type="RefSeq" id="WP_379878592.1">
    <property type="nucleotide sequence ID" value="NZ_JBHUIP010000016.1"/>
</dbReference>
<dbReference type="PANTHER" id="PTHR30305">
    <property type="entry name" value="PROTEIN YJDM-RELATED"/>
    <property type="match status" value="1"/>
</dbReference>
<organism evidence="2 3">
    <name type="scientific">Lacibacterium aquatile</name>
    <dbReference type="NCBI Taxonomy" id="1168082"/>
    <lineage>
        <taxon>Bacteria</taxon>
        <taxon>Pseudomonadati</taxon>
        <taxon>Pseudomonadota</taxon>
        <taxon>Alphaproteobacteria</taxon>
        <taxon>Rhodospirillales</taxon>
        <taxon>Rhodospirillaceae</taxon>
    </lineage>
</organism>
<evidence type="ECO:0000313" key="3">
    <source>
        <dbReference type="Proteomes" id="UP001597295"/>
    </source>
</evidence>